<evidence type="ECO:0000256" key="2">
    <source>
        <dbReference type="ARBA" id="ARBA00022801"/>
    </source>
</evidence>
<dbReference type="SUPFAM" id="SSF51338">
    <property type="entry name" value="Composite domain of metallo-dependent hydrolases"/>
    <property type="match status" value="1"/>
</dbReference>
<accession>A0ABQ6LQH3</accession>
<evidence type="ECO:0000313" key="5">
    <source>
        <dbReference type="Proteomes" id="UP001239909"/>
    </source>
</evidence>
<comment type="caution">
    <text evidence="4">The sequence shown here is derived from an EMBL/GenBank/DDBJ whole genome shotgun (WGS) entry which is preliminary data.</text>
</comment>
<keyword evidence="5" id="KW-1185">Reference proteome</keyword>
<evidence type="ECO:0000313" key="4">
    <source>
        <dbReference type="EMBL" id="GMG84830.1"/>
    </source>
</evidence>
<reference evidence="4 5" key="1">
    <citation type="submission" date="2023-04" db="EMBL/GenBank/DDBJ databases">
        <title>Marinoamorphus aggregata gen. nov., sp. Nov., isolate from tissue of brittle star Ophioplocus japonicus.</title>
        <authorList>
            <person name="Kawano K."/>
            <person name="Sawayama S."/>
            <person name="Nakagawa S."/>
        </authorList>
    </citation>
    <scope>NUCLEOTIDE SEQUENCE [LARGE SCALE GENOMIC DNA]</scope>
    <source>
        <strain evidence="4 5">NKW23</strain>
    </source>
</reference>
<dbReference type="InterPro" id="IPR006680">
    <property type="entry name" value="Amidohydro-rel"/>
</dbReference>
<gene>
    <name evidence="4" type="ORF">LNKW23_40460</name>
</gene>
<name>A0ABQ6LQH3_9RHOB</name>
<dbReference type="PANTHER" id="PTHR43794:SF11">
    <property type="entry name" value="AMIDOHYDROLASE-RELATED DOMAIN-CONTAINING PROTEIN"/>
    <property type="match status" value="1"/>
</dbReference>
<dbReference type="SUPFAM" id="SSF51556">
    <property type="entry name" value="Metallo-dependent hydrolases"/>
    <property type="match status" value="1"/>
</dbReference>
<dbReference type="Proteomes" id="UP001239909">
    <property type="component" value="Unassembled WGS sequence"/>
</dbReference>
<dbReference type="InterPro" id="IPR032466">
    <property type="entry name" value="Metal_Hydrolase"/>
</dbReference>
<evidence type="ECO:0000259" key="3">
    <source>
        <dbReference type="Pfam" id="PF01979"/>
    </source>
</evidence>
<feature type="domain" description="Amidohydrolase-related" evidence="3">
    <location>
        <begin position="61"/>
        <end position="438"/>
    </location>
</feature>
<evidence type="ECO:0000256" key="1">
    <source>
        <dbReference type="ARBA" id="ARBA00006745"/>
    </source>
</evidence>
<dbReference type="InterPro" id="IPR011059">
    <property type="entry name" value="Metal-dep_hydrolase_composite"/>
</dbReference>
<dbReference type="Pfam" id="PF01979">
    <property type="entry name" value="Amidohydro_1"/>
    <property type="match status" value="1"/>
</dbReference>
<dbReference type="InterPro" id="IPR050287">
    <property type="entry name" value="MTA/SAH_deaminase"/>
</dbReference>
<protein>
    <submittedName>
        <fullName evidence="4">Amidohydrolase family protein</fullName>
    </submittedName>
</protein>
<sequence length="491" mass="53512">MSDDGDARTTVVHGDWVVAHDGEDHRIIEDGVVVYRGDRIIHVGRDWSGDADGVVRGRRRLVIPGLISTHTHLRINEGYRMVIDGGRRNFLRSGFTNYAGSKLDGGPTFLAPTNHEEAIRFCLSTHLLAGVTTILEMDDGAPDDGETVAALAAECGIRMAYSPAFSAAGYRYAPDGRLVQQWDEKAGFEGLEKAVGFIETRCDADSRLTGILVLNEFFASTPELRRRTREAATRLGVPITTHFAEQLYEFHHTLRETGLTPVELLSREGFLGADVILGHGIYLGGHSMTAYPFPGDLETIAASGASVAHSPVAYARRGFALETFKRYIDHGINMALGTDTFPTDVISEMRMAALVGKLLERNNEEPAARDVFRAATTGGARALGRDDIGRLSAGAKADITIVDFDNHTIGPVIDPIRALVYSGTGDMVDRVVIDGRTVVADKRLRPWDQAAVLDAAWANAERVWGSFSDYHWAGRTVEEVFPPSFAGWTGS</sequence>
<dbReference type="Gene3D" id="2.30.40.10">
    <property type="entry name" value="Urease, subunit C, domain 1"/>
    <property type="match status" value="1"/>
</dbReference>
<organism evidence="4 5">
    <name type="scientific">Paralimibaculum aggregatum</name>
    <dbReference type="NCBI Taxonomy" id="3036245"/>
    <lineage>
        <taxon>Bacteria</taxon>
        <taxon>Pseudomonadati</taxon>
        <taxon>Pseudomonadota</taxon>
        <taxon>Alphaproteobacteria</taxon>
        <taxon>Rhodobacterales</taxon>
        <taxon>Paracoccaceae</taxon>
        <taxon>Paralimibaculum</taxon>
    </lineage>
</organism>
<dbReference type="EMBL" id="BSYI01000044">
    <property type="protein sequence ID" value="GMG84830.1"/>
    <property type="molecule type" value="Genomic_DNA"/>
</dbReference>
<keyword evidence="2" id="KW-0378">Hydrolase</keyword>
<comment type="similarity">
    <text evidence="1">Belongs to the metallo-dependent hydrolases superfamily. ATZ/TRZ family.</text>
</comment>
<dbReference type="Gene3D" id="3.20.20.140">
    <property type="entry name" value="Metal-dependent hydrolases"/>
    <property type="match status" value="1"/>
</dbReference>
<dbReference type="PANTHER" id="PTHR43794">
    <property type="entry name" value="AMINOHYDROLASE SSNA-RELATED"/>
    <property type="match status" value="1"/>
</dbReference>
<proteinExistence type="inferred from homology"/>